<sequence>MNTIKNLFRILFIGVLLITLAPATYAQTFNVATYNLRNDNNKEDALRGDGWKERLPVIAGLIRFHGFDVFGTQEGLYHQLEDLKGLLPDYTYSGIGRDDGKKEGEFSAIFYSKEKFKLLESGDFWLSQDTEKPNKGWDAVLPRICSWVKLQIKENGKTFYFFNVHFDHVGVTARKESAKLILQKVKDMAKDHTSILTGDFNVDQNNESYLVINNSNILKDSYDLAKFKYVTNGTFNNFNPNTKTDNRIDHIFLTKDFSVQKYGVLTDTYRSPLKDPEEAYHSGNFPKEVALKNFRARTPSDHFPVMAVVKL</sequence>
<evidence type="ECO:0000313" key="4">
    <source>
        <dbReference type="Proteomes" id="UP000320300"/>
    </source>
</evidence>
<dbReference type="CDD" id="cd09083">
    <property type="entry name" value="EEP-1"/>
    <property type="match status" value="1"/>
</dbReference>
<reference evidence="3 4" key="1">
    <citation type="submission" date="2017-05" db="EMBL/GenBank/DDBJ databases">
        <authorList>
            <person name="Varghese N."/>
            <person name="Submissions S."/>
        </authorList>
    </citation>
    <scope>NUCLEOTIDE SEQUENCE [LARGE SCALE GENOMIC DNA]</scope>
    <source>
        <strain evidence="3 4">DSM 19036</strain>
    </source>
</reference>
<name>A0A521D2Q1_9SPHI</name>
<dbReference type="SUPFAM" id="SSF56219">
    <property type="entry name" value="DNase I-like"/>
    <property type="match status" value="1"/>
</dbReference>
<dbReference type="EMBL" id="FXTN01000004">
    <property type="protein sequence ID" value="SMO65975.1"/>
    <property type="molecule type" value="Genomic_DNA"/>
</dbReference>
<feature type="chain" id="PRO_5021760583" evidence="1">
    <location>
        <begin position="27"/>
        <end position="311"/>
    </location>
</feature>
<dbReference type="GO" id="GO:0004519">
    <property type="term" value="F:endonuclease activity"/>
    <property type="evidence" value="ECO:0007669"/>
    <property type="project" value="UniProtKB-KW"/>
</dbReference>
<dbReference type="GO" id="GO:0000175">
    <property type="term" value="F:3'-5'-RNA exonuclease activity"/>
    <property type="evidence" value="ECO:0007669"/>
    <property type="project" value="TreeGrafter"/>
</dbReference>
<dbReference type="Pfam" id="PF03372">
    <property type="entry name" value="Exo_endo_phos"/>
    <property type="match status" value="1"/>
</dbReference>
<dbReference type="PANTHER" id="PTHR12121:SF36">
    <property type="entry name" value="ENDONUCLEASE_EXONUCLEASE_PHOSPHATASE DOMAIN-CONTAINING PROTEIN"/>
    <property type="match status" value="1"/>
</dbReference>
<dbReference type="InterPro" id="IPR005135">
    <property type="entry name" value="Endo/exonuclease/phosphatase"/>
</dbReference>
<accession>A0A521D2Q1</accession>
<keyword evidence="3" id="KW-0378">Hydrolase</keyword>
<evidence type="ECO:0000259" key="2">
    <source>
        <dbReference type="Pfam" id="PF03372"/>
    </source>
</evidence>
<gene>
    <name evidence="3" type="ORF">SAMN06265348_104444</name>
</gene>
<evidence type="ECO:0000256" key="1">
    <source>
        <dbReference type="SAM" id="SignalP"/>
    </source>
</evidence>
<dbReference type="AlphaFoldDB" id="A0A521D2Q1"/>
<evidence type="ECO:0000313" key="3">
    <source>
        <dbReference type="EMBL" id="SMO65975.1"/>
    </source>
</evidence>
<keyword evidence="3" id="KW-0269">Exonuclease</keyword>
<dbReference type="OrthoDB" id="9793162at2"/>
<dbReference type="PANTHER" id="PTHR12121">
    <property type="entry name" value="CARBON CATABOLITE REPRESSOR PROTEIN 4"/>
    <property type="match status" value="1"/>
</dbReference>
<feature type="signal peptide" evidence="1">
    <location>
        <begin position="1"/>
        <end position="26"/>
    </location>
</feature>
<dbReference type="Proteomes" id="UP000320300">
    <property type="component" value="Unassembled WGS sequence"/>
</dbReference>
<dbReference type="InterPro" id="IPR036691">
    <property type="entry name" value="Endo/exonu/phosph_ase_sf"/>
</dbReference>
<keyword evidence="1" id="KW-0732">Signal</keyword>
<protein>
    <submittedName>
        <fullName evidence="3">Metal-dependent hydrolase, endonuclease/exonuclease/phosphatase family</fullName>
    </submittedName>
</protein>
<keyword evidence="4" id="KW-1185">Reference proteome</keyword>
<proteinExistence type="predicted"/>
<organism evidence="3 4">
    <name type="scientific">Pedobacter westerhofensis</name>
    <dbReference type="NCBI Taxonomy" id="425512"/>
    <lineage>
        <taxon>Bacteria</taxon>
        <taxon>Pseudomonadati</taxon>
        <taxon>Bacteroidota</taxon>
        <taxon>Sphingobacteriia</taxon>
        <taxon>Sphingobacteriales</taxon>
        <taxon>Sphingobacteriaceae</taxon>
        <taxon>Pedobacter</taxon>
    </lineage>
</organism>
<dbReference type="Gene3D" id="3.60.10.10">
    <property type="entry name" value="Endonuclease/exonuclease/phosphatase"/>
    <property type="match status" value="1"/>
</dbReference>
<dbReference type="InterPro" id="IPR050410">
    <property type="entry name" value="CCR4/nocturin_mRNA_transcr"/>
</dbReference>
<keyword evidence="3" id="KW-0540">Nuclease</keyword>
<feature type="domain" description="Endonuclease/exonuclease/phosphatase" evidence="2">
    <location>
        <begin position="32"/>
        <end position="302"/>
    </location>
</feature>
<keyword evidence="3" id="KW-0255">Endonuclease</keyword>
<dbReference type="RefSeq" id="WP_142528119.1">
    <property type="nucleotide sequence ID" value="NZ_CBCSJO010000001.1"/>
</dbReference>